<sequence>MSLDTVRSNANISSSPLQIILLLVYRRILKQISKKSFILLIVNEKIKSIRLPYCHKVYQSDSSKEASKICPHTLWNVRFLCIITKVLGLTVSFSLFSFQNLLWNQHFAYGKLNKHFSFSEKSFQYHCICYVSHLARIYDSPTIRIPEIHRNKVTMIVLVLYQQPLELHQNCF</sequence>
<reference evidence="1 2" key="1">
    <citation type="submission" date="2019-08" db="EMBL/GenBank/DDBJ databases">
        <title>The genome of the soybean aphid Biotype 1, its phylome, world population structure and adaptation to the North American continent.</title>
        <authorList>
            <person name="Giordano R."/>
            <person name="Donthu R.K."/>
            <person name="Hernandez A.G."/>
            <person name="Wright C.L."/>
            <person name="Zimin A.V."/>
        </authorList>
    </citation>
    <scope>NUCLEOTIDE SEQUENCE [LARGE SCALE GENOMIC DNA]</scope>
    <source>
        <tissue evidence="1">Whole aphids</tissue>
    </source>
</reference>
<evidence type="ECO:0000313" key="2">
    <source>
        <dbReference type="Proteomes" id="UP000475862"/>
    </source>
</evidence>
<dbReference type="EMBL" id="VYZN01000015">
    <property type="protein sequence ID" value="KAE9538947.1"/>
    <property type="molecule type" value="Genomic_DNA"/>
</dbReference>
<comment type="caution">
    <text evidence="1">The sequence shown here is derived from an EMBL/GenBank/DDBJ whole genome shotgun (WGS) entry which is preliminary data.</text>
</comment>
<dbReference type="AlphaFoldDB" id="A0A6G0TV63"/>
<dbReference type="Proteomes" id="UP000475862">
    <property type="component" value="Unassembled WGS sequence"/>
</dbReference>
<protein>
    <submittedName>
        <fullName evidence="1">Uncharacterized protein</fullName>
    </submittedName>
</protein>
<evidence type="ECO:0000313" key="1">
    <source>
        <dbReference type="EMBL" id="KAE9538947.1"/>
    </source>
</evidence>
<proteinExistence type="predicted"/>
<gene>
    <name evidence="1" type="ORF">AGLY_005529</name>
</gene>
<name>A0A6G0TV63_APHGL</name>
<organism evidence="1 2">
    <name type="scientific">Aphis glycines</name>
    <name type="common">Soybean aphid</name>
    <dbReference type="NCBI Taxonomy" id="307491"/>
    <lineage>
        <taxon>Eukaryota</taxon>
        <taxon>Metazoa</taxon>
        <taxon>Ecdysozoa</taxon>
        <taxon>Arthropoda</taxon>
        <taxon>Hexapoda</taxon>
        <taxon>Insecta</taxon>
        <taxon>Pterygota</taxon>
        <taxon>Neoptera</taxon>
        <taxon>Paraneoptera</taxon>
        <taxon>Hemiptera</taxon>
        <taxon>Sternorrhyncha</taxon>
        <taxon>Aphidomorpha</taxon>
        <taxon>Aphidoidea</taxon>
        <taxon>Aphididae</taxon>
        <taxon>Aphidini</taxon>
        <taxon>Aphis</taxon>
        <taxon>Aphis</taxon>
    </lineage>
</organism>
<accession>A0A6G0TV63</accession>
<keyword evidence="2" id="KW-1185">Reference proteome</keyword>